<dbReference type="InterPro" id="IPR050154">
    <property type="entry name" value="UbiB_kinase"/>
</dbReference>
<dbReference type="PANTHER" id="PTHR10566:SF113">
    <property type="entry name" value="PROTEIN ACTIVITY OF BC1 COMPLEX KINASE 7, CHLOROPLASTIC"/>
    <property type="match status" value="1"/>
</dbReference>
<dbReference type="AlphaFoldDB" id="A0A5C5VXG6"/>
<dbReference type="Proteomes" id="UP000318995">
    <property type="component" value="Unassembled WGS sequence"/>
</dbReference>
<gene>
    <name evidence="4" type="primary">ubiB</name>
    <name evidence="4" type="ORF">Pla111_22570</name>
</gene>
<evidence type="ECO:0000256" key="1">
    <source>
        <dbReference type="ARBA" id="ARBA00009670"/>
    </source>
</evidence>
<keyword evidence="5" id="KW-1185">Reference proteome</keyword>
<proteinExistence type="inferred from homology"/>
<organism evidence="4 5">
    <name type="scientific">Botrimarina hoheduenensis</name>
    <dbReference type="NCBI Taxonomy" id="2528000"/>
    <lineage>
        <taxon>Bacteria</taxon>
        <taxon>Pseudomonadati</taxon>
        <taxon>Planctomycetota</taxon>
        <taxon>Planctomycetia</taxon>
        <taxon>Pirellulales</taxon>
        <taxon>Lacipirellulaceae</taxon>
        <taxon>Botrimarina</taxon>
    </lineage>
</organism>
<dbReference type="PANTHER" id="PTHR10566">
    <property type="entry name" value="CHAPERONE-ACTIVITY OF BC1 COMPLEX CABC1 -RELATED"/>
    <property type="match status" value="1"/>
</dbReference>
<dbReference type="InterPro" id="IPR011009">
    <property type="entry name" value="Kinase-like_dom_sf"/>
</dbReference>
<evidence type="ECO:0000256" key="2">
    <source>
        <dbReference type="SAM" id="Phobius"/>
    </source>
</evidence>
<feature type="domain" description="ABC1 atypical kinase-like" evidence="3">
    <location>
        <begin position="96"/>
        <end position="338"/>
    </location>
</feature>
<feature type="transmembrane region" description="Helical" evidence="2">
    <location>
        <begin position="493"/>
        <end position="510"/>
    </location>
</feature>
<keyword evidence="2" id="KW-1133">Transmembrane helix</keyword>
<keyword evidence="4" id="KW-0808">Transferase</keyword>
<name>A0A5C5VXG6_9BACT</name>
<evidence type="ECO:0000313" key="4">
    <source>
        <dbReference type="EMBL" id="TWT43306.1"/>
    </source>
</evidence>
<protein>
    <recommendedName>
        <fullName evidence="3">ABC1 atypical kinase-like domain-containing protein</fullName>
    </recommendedName>
</protein>
<reference evidence="4 5" key="1">
    <citation type="submission" date="2019-02" db="EMBL/GenBank/DDBJ databases">
        <title>Deep-cultivation of Planctomycetes and their phenomic and genomic characterization uncovers novel biology.</title>
        <authorList>
            <person name="Wiegand S."/>
            <person name="Jogler M."/>
            <person name="Boedeker C."/>
            <person name="Pinto D."/>
            <person name="Vollmers J."/>
            <person name="Rivas-Marin E."/>
            <person name="Kohn T."/>
            <person name="Peeters S.H."/>
            <person name="Heuer A."/>
            <person name="Rast P."/>
            <person name="Oberbeckmann S."/>
            <person name="Bunk B."/>
            <person name="Jeske O."/>
            <person name="Meyerdierks A."/>
            <person name="Storesund J.E."/>
            <person name="Kallscheuer N."/>
            <person name="Luecker S."/>
            <person name="Lage O.M."/>
            <person name="Pohl T."/>
            <person name="Merkel B.J."/>
            <person name="Hornburger P."/>
            <person name="Mueller R.-W."/>
            <person name="Bruemmer F."/>
            <person name="Labrenz M."/>
            <person name="Spormann A.M."/>
            <person name="Op Den Camp H."/>
            <person name="Overmann J."/>
            <person name="Amann R."/>
            <person name="Jetten M.S.M."/>
            <person name="Mascher T."/>
            <person name="Medema M.H."/>
            <person name="Devos D.P."/>
            <person name="Kaster A.-K."/>
            <person name="Ovreas L."/>
            <person name="Rohde M."/>
            <person name="Galperin M.Y."/>
            <person name="Jogler C."/>
        </authorList>
    </citation>
    <scope>NUCLEOTIDE SEQUENCE [LARGE SCALE GENOMIC DNA]</scope>
    <source>
        <strain evidence="4 5">Pla111</strain>
    </source>
</reference>
<sequence>MKLTSIPQLYRNAKRWREVLGVLSKHGLADWLSRIDAPLASRLLRRQNAKGSSRTRREERLRRALEELGPTFIKLGQVLATRPDLVGNEVADELVKLQTAAPATPADVIRATIAAELGQTVEDCFATFEDVPVASASIGQVHRATLHDGTAVAVKVRHPGVKKLLRADLEILLGLAELAEKLPDLQPYRPVATAREFERQLQHEVNLSDEAMRLQQFGEMFRGDKRLHVPRPYESLSSEAVLTQEWIEGIKLSEPRLAEMVDADLAAVARHGAEVYLEMIFEHGLYHADPHPGNLMVMPGGVIGMVDFGMVGRLSDPLRENLEDVLIAVAADDAQQLSAALLRVGKAPAELDEARFGAEIVDFVDRYGNQEVGSFDLRGALTDLVRLIREHRIALPAPIGMLLKLLIMLEGTAQRLSPQFSLLEVLAPLQRRMVLRRLSPLRQAKRVRRLYGEVEQLAEEMPRRIRDLLNQFQSGRFEVHLEHGGLEPSVNRLVLGLLASALIVGGSLMVSRNVWPVAGVSAPGVIAFVLSGLLGVRLWWAIAKSGWLDSH</sequence>
<comment type="similarity">
    <text evidence="1">Belongs to the protein kinase superfamily. ADCK protein kinase family.</text>
</comment>
<evidence type="ECO:0000259" key="3">
    <source>
        <dbReference type="Pfam" id="PF03109"/>
    </source>
</evidence>
<keyword evidence="2" id="KW-0812">Transmembrane</keyword>
<accession>A0A5C5VXG6</accession>
<keyword evidence="2" id="KW-0472">Membrane</keyword>
<comment type="caution">
    <text evidence="4">The sequence shown here is derived from an EMBL/GenBank/DDBJ whole genome shotgun (WGS) entry which is preliminary data.</text>
</comment>
<dbReference type="GO" id="GO:0016740">
    <property type="term" value="F:transferase activity"/>
    <property type="evidence" value="ECO:0007669"/>
    <property type="project" value="UniProtKB-KW"/>
</dbReference>
<feature type="transmembrane region" description="Helical" evidence="2">
    <location>
        <begin position="522"/>
        <end position="542"/>
    </location>
</feature>
<dbReference type="CDD" id="cd05121">
    <property type="entry name" value="ABC1_ADCK3-like"/>
    <property type="match status" value="1"/>
</dbReference>
<dbReference type="InterPro" id="IPR004147">
    <property type="entry name" value="ABC1_dom"/>
</dbReference>
<dbReference type="RefSeq" id="WP_146574323.1">
    <property type="nucleotide sequence ID" value="NZ_SJPH01000004.1"/>
</dbReference>
<evidence type="ECO:0000313" key="5">
    <source>
        <dbReference type="Proteomes" id="UP000318995"/>
    </source>
</evidence>
<dbReference type="Pfam" id="PF03109">
    <property type="entry name" value="ABC1"/>
    <property type="match status" value="1"/>
</dbReference>
<dbReference type="EMBL" id="SJPH01000004">
    <property type="protein sequence ID" value="TWT43306.1"/>
    <property type="molecule type" value="Genomic_DNA"/>
</dbReference>
<dbReference type="OrthoDB" id="9795390at2"/>
<dbReference type="SUPFAM" id="SSF56112">
    <property type="entry name" value="Protein kinase-like (PK-like)"/>
    <property type="match status" value="1"/>
</dbReference>